<keyword evidence="2" id="KW-0808">Transferase</keyword>
<evidence type="ECO:0000259" key="1">
    <source>
        <dbReference type="Pfam" id="PF00535"/>
    </source>
</evidence>
<organism evidence="2 5">
    <name type="scientific">Teichococcus wenyumeiae</name>
    <dbReference type="NCBI Taxonomy" id="2478470"/>
    <lineage>
        <taxon>Bacteria</taxon>
        <taxon>Pseudomonadati</taxon>
        <taxon>Pseudomonadota</taxon>
        <taxon>Alphaproteobacteria</taxon>
        <taxon>Acetobacterales</taxon>
        <taxon>Roseomonadaceae</taxon>
        <taxon>Roseomonas</taxon>
    </lineage>
</organism>
<dbReference type="RefSeq" id="WP_120640146.1">
    <property type="nucleotide sequence ID" value="NZ_RAQU01000171.1"/>
</dbReference>
<dbReference type="EMBL" id="RAQU01000171">
    <property type="protein sequence ID" value="RKK02242.1"/>
    <property type="molecule type" value="Genomic_DNA"/>
</dbReference>
<dbReference type="InterPro" id="IPR001173">
    <property type="entry name" value="Glyco_trans_2-like"/>
</dbReference>
<feature type="domain" description="Glycosyltransferase 2-like" evidence="1">
    <location>
        <begin position="21"/>
        <end position="153"/>
    </location>
</feature>
<dbReference type="AlphaFoldDB" id="A0A3A9J706"/>
<dbReference type="OrthoDB" id="7248516at2"/>
<dbReference type="Proteomes" id="UP000274097">
    <property type="component" value="Unassembled WGS sequence"/>
</dbReference>
<protein>
    <submittedName>
        <fullName evidence="2">Glycosyltransferase</fullName>
    </submittedName>
</protein>
<evidence type="ECO:0000313" key="3">
    <source>
        <dbReference type="EMBL" id="RMI17250.1"/>
    </source>
</evidence>
<dbReference type="Gene3D" id="3.90.550.10">
    <property type="entry name" value="Spore Coat Polysaccharide Biosynthesis Protein SpsA, Chain A"/>
    <property type="match status" value="1"/>
</dbReference>
<dbReference type="Proteomes" id="UP000278036">
    <property type="component" value="Unassembled WGS sequence"/>
</dbReference>
<gene>
    <name evidence="2" type="ORF">D6Z83_20815</name>
    <name evidence="3" type="ORF">EBE87_23465</name>
</gene>
<name>A0A3A9J706_9PROT</name>
<dbReference type="InParanoid" id="A0A3A9J706"/>
<dbReference type="GO" id="GO:0016740">
    <property type="term" value="F:transferase activity"/>
    <property type="evidence" value="ECO:0007669"/>
    <property type="project" value="UniProtKB-KW"/>
</dbReference>
<evidence type="ECO:0000313" key="2">
    <source>
        <dbReference type="EMBL" id="RKK02242.1"/>
    </source>
</evidence>
<reference evidence="2 5" key="1">
    <citation type="submission" date="2018-09" db="EMBL/GenBank/DDBJ databases">
        <title>Roseomonas sp. nov., isolated from feces of Tibetan antelopes in the Qinghai-Tibet plateau, China.</title>
        <authorList>
            <person name="Tian Z."/>
        </authorList>
    </citation>
    <scope>NUCLEOTIDE SEQUENCE [LARGE SCALE GENOMIC DNA]</scope>
    <source>
        <strain evidence="3 4">Z23</strain>
        <strain evidence="2 5">Z24</strain>
    </source>
</reference>
<evidence type="ECO:0000313" key="4">
    <source>
        <dbReference type="Proteomes" id="UP000274097"/>
    </source>
</evidence>
<sequence length="324" mass="35950">MRTLEWVATEAAQAQAVEWAVAVFAHNEAASLSRCLEAVARAGQGQAIDVTAVLNGSTDASPDVAMAAMRRLGLRGRIALIPQADKSNALNQYIHRLRVPAPLHAFVDGYAAITPDSLRLLAQALRDAPEALAAAAVPSTGRSAALLRQQMQECPGLHGSLFMLRGSFVERMAAQDLRLPLNFYRGDGLLSSLVLHDLDAHSGDWQPQRIVVEPRATWEGPALRPWRWSDLRRYWRRRLQQARGQLQWPALRQVIYDPARAGFAAMPPEADAMTLSWLAEAPSERSPGWRRNPFGAMALRRMRQTPPLPPEEQLLPRVLMEFTP</sequence>
<proteinExistence type="predicted"/>
<dbReference type="Pfam" id="PF00535">
    <property type="entry name" value="Glycos_transf_2"/>
    <property type="match status" value="1"/>
</dbReference>
<comment type="caution">
    <text evidence="2">The sequence shown here is derived from an EMBL/GenBank/DDBJ whole genome shotgun (WGS) entry which is preliminary data.</text>
</comment>
<evidence type="ECO:0000313" key="5">
    <source>
        <dbReference type="Proteomes" id="UP000278036"/>
    </source>
</evidence>
<accession>A0A3A9J706</accession>
<dbReference type="EMBL" id="RFLX01000034">
    <property type="protein sequence ID" value="RMI17250.1"/>
    <property type="molecule type" value="Genomic_DNA"/>
</dbReference>
<dbReference type="SUPFAM" id="SSF53448">
    <property type="entry name" value="Nucleotide-diphospho-sugar transferases"/>
    <property type="match status" value="1"/>
</dbReference>
<keyword evidence="4" id="KW-1185">Reference proteome</keyword>
<dbReference type="InterPro" id="IPR029044">
    <property type="entry name" value="Nucleotide-diphossugar_trans"/>
</dbReference>